<organism evidence="2 3">
    <name type="scientific">Ilyodon furcidens</name>
    <name type="common">goldbreast splitfin</name>
    <dbReference type="NCBI Taxonomy" id="33524"/>
    <lineage>
        <taxon>Eukaryota</taxon>
        <taxon>Metazoa</taxon>
        <taxon>Chordata</taxon>
        <taxon>Craniata</taxon>
        <taxon>Vertebrata</taxon>
        <taxon>Euteleostomi</taxon>
        <taxon>Actinopterygii</taxon>
        <taxon>Neopterygii</taxon>
        <taxon>Teleostei</taxon>
        <taxon>Neoteleostei</taxon>
        <taxon>Acanthomorphata</taxon>
        <taxon>Ovalentaria</taxon>
        <taxon>Atherinomorphae</taxon>
        <taxon>Cyprinodontiformes</taxon>
        <taxon>Goodeidae</taxon>
        <taxon>Ilyodon</taxon>
    </lineage>
</organism>
<comment type="caution">
    <text evidence="2">The sequence shown here is derived from an EMBL/GenBank/DDBJ whole genome shotgun (WGS) entry which is preliminary data.</text>
</comment>
<reference evidence="2 3" key="1">
    <citation type="submission" date="2021-06" db="EMBL/GenBank/DDBJ databases">
        <authorList>
            <person name="Palmer J.M."/>
        </authorList>
    </citation>
    <scope>NUCLEOTIDE SEQUENCE [LARGE SCALE GENOMIC DNA]</scope>
    <source>
        <strain evidence="3">if_2019</strain>
        <tissue evidence="2">Muscle</tissue>
    </source>
</reference>
<evidence type="ECO:0000313" key="2">
    <source>
        <dbReference type="EMBL" id="MEQ2234102.1"/>
    </source>
</evidence>
<dbReference type="Proteomes" id="UP001482620">
    <property type="component" value="Unassembled WGS sequence"/>
</dbReference>
<proteinExistence type="predicted"/>
<feature type="coiled-coil region" evidence="1">
    <location>
        <begin position="34"/>
        <end position="68"/>
    </location>
</feature>
<evidence type="ECO:0000313" key="3">
    <source>
        <dbReference type="Proteomes" id="UP001482620"/>
    </source>
</evidence>
<dbReference type="InterPro" id="IPR052223">
    <property type="entry name" value="Actin_Cytoskeleton_Reg"/>
</dbReference>
<keyword evidence="3" id="KW-1185">Reference proteome</keyword>
<dbReference type="EMBL" id="JAHRIQ010038661">
    <property type="protein sequence ID" value="MEQ2234102.1"/>
    <property type="molecule type" value="Genomic_DNA"/>
</dbReference>
<dbReference type="PANTHER" id="PTHR17271:SF14">
    <property type="entry name" value="TRIO AND F-ACTIN-BINDING PROTEIN-LIKE ISOFORM X1"/>
    <property type="match status" value="1"/>
</dbReference>
<accession>A0ABV0TPC6</accession>
<name>A0ABV0TPC6_9TELE</name>
<sequence length="108" mass="12476">MRTPMTRHRSLTGKPLLKPLTWTSFILSKVTTLLRAKENEVQYLKKEINCLQNEVQTLMKEKEAVYKLYKEAYVELSDTRGRSQLELGSLNEHLRLANAALQEGGRQT</sequence>
<gene>
    <name evidence="2" type="ORF">ILYODFUR_028520</name>
</gene>
<protein>
    <submittedName>
        <fullName evidence="2">Uncharacterized protein</fullName>
    </submittedName>
</protein>
<dbReference type="PANTHER" id="PTHR17271">
    <property type="entry name" value="PLECKSTRIN HOMOLOGY PH DOMAIN-CONTAINING PROTEIN"/>
    <property type="match status" value="1"/>
</dbReference>
<keyword evidence="1" id="KW-0175">Coiled coil</keyword>
<evidence type="ECO:0000256" key="1">
    <source>
        <dbReference type="SAM" id="Coils"/>
    </source>
</evidence>